<dbReference type="InterPro" id="IPR008993">
    <property type="entry name" value="TIMP-like_OB-fold"/>
</dbReference>
<keyword evidence="2" id="KW-0964">Secreted</keyword>
<evidence type="ECO:0000313" key="8">
    <source>
        <dbReference type="EnsemblMetazoa" id="XP_030841578"/>
    </source>
</evidence>
<feature type="disulfide bond" evidence="5">
    <location>
        <begin position="24"/>
        <end position="88"/>
    </location>
</feature>
<feature type="domain" description="NTR" evidence="7">
    <location>
        <begin position="20"/>
        <end position="134"/>
    </location>
</feature>
<keyword evidence="6" id="KW-0732">Signal</keyword>
<evidence type="ECO:0000259" key="7">
    <source>
        <dbReference type="PROSITE" id="PS50189"/>
    </source>
</evidence>
<protein>
    <recommendedName>
        <fullName evidence="7">NTR domain-containing protein</fullName>
    </recommendedName>
</protein>
<feature type="signal peptide" evidence="6">
    <location>
        <begin position="1"/>
        <end position="23"/>
    </location>
</feature>
<dbReference type="GO" id="GO:0008191">
    <property type="term" value="F:metalloendopeptidase inhibitor activity"/>
    <property type="evidence" value="ECO:0007669"/>
    <property type="project" value="InterPro"/>
</dbReference>
<dbReference type="KEGG" id="spu:105438203"/>
<dbReference type="Proteomes" id="UP000007110">
    <property type="component" value="Unassembled WGS sequence"/>
</dbReference>
<dbReference type="InterPro" id="IPR001820">
    <property type="entry name" value="TIMP"/>
</dbReference>
<feature type="chain" id="PRO_5029810739" description="NTR domain-containing protein" evidence="6">
    <location>
        <begin position="24"/>
        <end position="157"/>
    </location>
</feature>
<dbReference type="SUPFAM" id="SSF50242">
    <property type="entry name" value="TIMP-like"/>
    <property type="match status" value="1"/>
</dbReference>
<name>A0A7M7NW13_STRPU</name>
<keyword evidence="4" id="KW-0862">Zinc</keyword>
<evidence type="ECO:0000256" key="4">
    <source>
        <dbReference type="PIRSR" id="PIRSR601820-1"/>
    </source>
</evidence>
<feature type="binding site" evidence="4">
    <location>
        <position position="24"/>
    </location>
    <ligand>
        <name>Zn(2+)</name>
        <dbReference type="ChEBI" id="CHEBI:29105"/>
        <note>ligand shared with metalloproteinase partner</note>
    </ligand>
</feature>
<keyword evidence="4" id="KW-0479">Metal-binding</keyword>
<dbReference type="RefSeq" id="XP_030841578.1">
    <property type="nucleotide sequence ID" value="XM_030985718.1"/>
</dbReference>
<accession>A0A7M7NW13</accession>
<dbReference type="PANTHER" id="PTHR11844:SF25">
    <property type="entry name" value="NTR DOMAIN-CONTAINING PROTEIN"/>
    <property type="match status" value="1"/>
</dbReference>
<dbReference type="InterPro" id="IPR001134">
    <property type="entry name" value="Netrin_domain"/>
</dbReference>
<reference evidence="9" key="1">
    <citation type="submission" date="2015-02" db="EMBL/GenBank/DDBJ databases">
        <title>Genome sequencing for Strongylocentrotus purpuratus.</title>
        <authorList>
            <person name="Murali S."/>
            <person name="Liu Y."/>
            <person name="Vee V."/>
            <person name="English A."/>
            <person name="Wang M."/>
            <person name="Skinner E."/>
            <person name="Han Y."/>
            <person name="Muzny D.M."/>
            <person name="Worley K.C."/>
            <person name="Gibbs R.A."/>
        </authorList>
    </citation>
    <scope>NUCLEOTIDE SEQUENCE</scope>
</reference>
<dbReference type="Pfam" id="PF01759">
    <property type="entry name" value="NTR"/>
    <property type="match status" value="1"/>
</dbReference>
<dbReference type="GO" id="GO:0046872">
    <property type="term" value="F:metal ion binding"/>
    <property type="evidence" value="ECO:0007669"/>
    <property type="project" value="UniProtKB-KW"/>
</dbReference>
<keyword evidence="9" id="KW-1185">Reference proteome</keyword>
<organism evidence="8 9">
    <name type="scientific">Strongylocentrotus purpuratus</name>
    <name type="common">Purple sea urchin</name>
    <dbReference type="NCBI Taxonomy" id="7668"/>
    <lineage>
        <taxon>Eukaryota</taxon>
        <taxon>Metazoa</taxon>
        <taxon>Echinodermata</taxon>
        <taxon>Eleutherozoa</taxon>
        <taxon>Echinozoa</taxon>
        <taxon>Echinoidea</taxon>
        <taxon>Euechinoidea</taxon>
        <taxon>Echinacea</taxon>
        <taxon>Camarodonta</taxon>
        <taxon>Echinidea</taxon>
        <taxon>Strongylocentrotidae</taxon>
        <taxon>Strongylocentrotus</taxon>
    </lineage>
</organism>
<dbReference type="Gene3D" id="2.40.50.120">
    <property type="match status" value="1"/>
</dbReference>
<dbReference type="GO" id="GO:0005576">
    <property type="term" value="C:extracellular region"/>
    <property type="evidence" value="ECO:0007669"/>
    <property type="project" value="UniProtKB-SubCell"/>
</dbReference>
<feature type="disulfide bond" evidence="5">
    <location>
        <begin position="26"/>
        <end position="114"/>
    </location>
</feature>
<evidence type="ECO:0000256" key="2">
    <source>
        <dbReference type="ARBA" id="ARBA00022525"/>
    </source>
</evidence>
<evidence type="ECO:0000256" key="3">
    <source>
        <dbReference type="ARBA" id="ARBA00023157"/>
    </source>
</evidence>
<keyword evidence="3 5" id="KW-1015">Disulfide bond</keyword>
<evidence type="ECO:0000256" key="6">
    <source>
        <dbReference type="SAM" id="SignalP"/>
    </source>
</evidence>
<dbReference type="PROSITE" id="PS50189">
    <property type="entry name" value="NTR"/>
    <property type="match status" value="1"/>
</dbReference>
<dbReference type="OMA" id="GGHTCGV"/>
<dbReference type="AlphaFoldDB" id="A0A7M7NW13"/>
<dbReference type="EnsemblMetazoa" id="XM_030985718">
    <property type="protein sequence ID" value="XP_030841578"/>
    <property type="gene ID" value="LOC105438203"/>
</dbReference>
<reference evidence="8" key="2">
    <citation type="submission" date="2021-01" db="UniProtKB">
        <authorList>
            <consortium name="EnsemblMetazoa"/>
        </authorList>
    </citation>
    <scope>IDENTIFICATION</scope>
</reference>
<evidence type="ECO:0000313" key="9">
    <source>
        <dbReference type="Proteomes" id="UP000007110"/>
    </source>
</evidence>
<dbReference type="InterPro" id="IPR018933">
    <property type="entry name" value="Netrin_module_non-TIMP"/>
</dbReference>
<evidence type="ECO:0000256" key="1">
    <source>
        <dbReference type="ARBA" id="ARBA00004613"/>
    </source>
</evidence>
<dbReference type="OrthoDB" id="10378341at2759"/>
<proteinExistence type="predicted"/>
<sequence length="157" mass="16837">MGTKFVSSTLIVLLTAMLHQSSGCSCIENPGFCMSDFAIRGTILGVQGNATLQEDLVYSVQVKEVYRNSSNSIEVNGTIDIKTGGHTCGVHGLEEDSTYLISGLYDTSYSIDSCNSVVVEYDDPDDINDLGLPCSASLTTVTPYVIIVGALLHFILR</sequence>
<dbReference type="PANTHER" id="PTHR11844">
    <property type="entry name" value="METALLOPROTEASE INHIBITOR"/>
    <property type="match status" value="1"/>
</dbReference>
<dbReference type="InParanoid" id="A0A7M7NW13"/>
<dbReference type="GeneID" id="105438203"/>
<comment type="subcellular location">
    <subcellularLocation>
        <location evidence="1">Secreted</location>
    </subcellularLocation>
</comment>
<dbReference type="PROSITE" id="PS51257">
    <property type="entry name" value="PROKAR_LIPOPROTEIN"/>
    <property type="match status" value="1"/>
</dbReference>
<evidence type="ECO:0000256" key="5">
    <source>
        <dbReference type="PIRSR" id="PIRSR601820-3"/>
    </source>
</evidence>